<keyword evidence="4" id="KW-1185">Reference proteome</keyword>
<evidence type="ECO:0000313" key="4">
    <source>
        <dbReference type="Proteomes" id="UP000011518"/>
    </source>
</evidence>
<dbReference type="InterPro" id="IPR000010">
    <property type="entry name" value="Cystatin_dom"/>
</dbReference>
<dbReference type="InParanoid" id="L8YF19"/>
<reference evidence="4" key="1">
    <citation type="submission" date="2012-07" db="EMBL/GenBank/DDBJ databases">
        <title>Genome of the Chinese tree shrew, a rising model animal genetically related to primates.</title>
        <authorList>
            <person name="Zhang G."/>
            <person name="Fan Y."/>
            <person name="Yao Y."/>
            <person name="Huang Z."/>
        </authorList>
    </citation>
    <scope>NUCLEOTIDE SEQUENCE [LARGE SCALE GENOMIC DNA]</scope>
</reference>
<feature type="signal peptide" evidence="1">
    <location>
        <begin position="1"/>
        <end position="26"/>
    </location>
</feature>
<feature type="chain" id="PRO_5018522527" evidence="1">
    <location>
        <begin position="27"/>
        <end position="156"/>
    </location>
</feature>
<dbReference type="PANTHER" id="PTHR47886:SF1">
    <property type="entry name" value="CYSTATIN-11"/>
    <property type="match status" value="1"/>
</dbReference>
<keyword evidence="1" id="KW-0732">Signal</keyword>
<dbReference type="FunCoup" id="L8YF19">
    <property type="interactions" value="20"/>
</dbReference>
<evidence type="ECO:0000313" key="3">
    <source>
        <dbReference type="EMBL" id="ELV12981.1"/>
    </source>
</evidence>
<dbReference type="GO" id="GO:0050829">
    <property type="term" value="P:defense response to Gram-negative bacterium"/>
    <property type="evidence" value="ECO:0007669"/>
    <property type="project" value="InterPro"/>
</dbReference>
<dbReference type="GO" id="GO:0061827">
    <property type="term" value="C:sperm head"/>
    <property type="evidence" value="ECO:0007669"/>
    <property type="project" value="TreeGrafter"/>
</dbReference>
<evidence type="ECO:0000256" key="1">
    <source>
        <dbReference type="SAM" id="SignalP"/>
    </source>
</evidence>
<dbReference type="Gene3D" id="3.10.450.10">
    <property type="match status" value="1"/>
</dbReference>
<gene>
    <name evidence="3" type="ORF">TREES_T100008152</name>
</gene>
<dbReference type="Pfam" id="PF00031">
    <property type="entry name" value="Cystatin"/>
    <property type="match status" value="1"/>
</dbReference>
<dbReference type="SUPFAM" id="SSF54403">
    <property type="entry name" value="Cystatin/monellin"/>
    <property type="match status" value="1"/>
</dbReference>
<dbReference type="PANTHER" id="PTHR47886">
    <property type="entry name" value="CYSTATIN-11"/>
    <property type="match status" value="1"/>
</dbReference>
<dbReference type="GO" id="GO:0004869">
    <property type="term" value="F:cysteine-type endopeptidase inhibitor activity"/>
    <property type="evidence" value="ECO:0007669"/>
    <property type="project" value="InterPro"/>
</dbReference>
<organism evidence="3 4">
    <name type="scientific">Tupaia chinensis</name>
    <name type="common">Chinese tree shrew</name>
    <name type="synonym">Tupaia belangeri chinensis</name>
    <dbReference type="NCBI Taxonomy" id="246437"/>
    <lineage>
        <taxon>Eukaryota</taxon>
        <taxon>Metazoa</taxon>
        <taxon>Chordata</taxon>
        <taxon>Craniata</taxon>
        <taxon>Vertebrata</taxon>
        <taxon>Euteleostomi</taxon>
        <taxon>Mammalia</taxon>
        <taxon>Eutheria</taxon>
        <taxon>Euarchontoglires</taxon>
        <taxon>Scandentia</taxon>
        <taxon>Tupaiidae</taxon>
        <taxon>Tupaia</taxon>
    </lineage>
</organism>
<dbReference type="InterPro" id="IPR042930">
    <property type="entry name" value="CST11"/>
</dbReference>
<protein>
    <submittedName>
        <fullName evidence="3">Cystatin-11</fullName>
    </submittedName>
</protein>
<dbReference type="GO" id="GO:0005634">
    <property type="term" value="C:nucleus"/>
    <property type="evidence" value="ECO:0007669"/>
    <property type="project" value="TreeGrafter"/>
</dbReference>
<dbReference type="GO" id="GO:0036126">
    <property type="term" value="C:sperm flagellum"/>
    <property type="evidence" value="ECO:0007669"/>
    <property type="project" value="TreeGrafter"/>
</dbReference>
<dbReference type="AlphaFoldDB" id="L8YF19"/>
<sequence>MAKLRQAPQLLLVILVALVSLVSQYARKTFMTVEEVPAVALYVEDTLQFVTNEYNKDSSDEYNFRIVRVLKIEKRVTDHLEYHIHLEMQRTTCRRLQVQTVNCAFQEGELYKPCPMGGSWADRATQSPRLPHSPCRNCMQRAVTVTSLRALDLPSG</sequence>
<dbReference type="EMBL" id="KB363509">
    <property type="protein sequence ID" value="ELV12981.1"/>
    <property type="molecule type" value="Genomic_DNA"/>
</dbReference>
<dbReference type="Proteomes" id="UP000011518">
    <property type="component" value="Unassembled WGS sequence"/>
</dbReference>
<proteinExistence type="predicted"/>
<dbReference type="CDD" id="cd00042">
    <property type="entry name" value="CY"/>
    <property type="match status" value="1"/>
</dbReference>
<dbReference type="GO" id="GO:0005737">
    <property type="term" value="C:cytoplasm"/>
    <property type="evidence" value="ECO:0007669"/>
    <property type="project" value="TreeGrafter"/>
</dbReference>
<accession>L8YF19</accession>
<reference evidence="4" key="2">
    <citation type="journal article" date="2013" name="Nat. Commun.">
        <title>Genome of the Chinese tree shrew.</title>
        <authorList>
            <person name="Fan Y."/>
            <person name="Huang Z.Y."/>
            <person name="Cao C.C."/>
            <person name="Chen C.S."/>
            <person name="Chen Y.X."/>
            <person name="Fan D.D."/>
            <person name="He J."/>
            <person name="Hou H.L."/>
            <person name="Hu L."/>
            <person name="Hu X.T."/>
            <person name="Jiang X.T."/>
            <person name="Lai R."/>
            <person name="Lang Y.S."/>
            <person name="Liang B."/>
            <person name="Liao S.G."/>
            <person name="Mu D."/>
            <person name="Ma Y.Y."/>
            <person name="Niu Y.Y."/>
            <person name="Sun X.Q."/>
            <person name="Xia J.Q."/>
            <person name="Xiao J."/>
            <person name="Xiong Z.Q."/>
            <person name="Xu L."/>
            <person name="Yang L."/>
            <person name="Zhang Y."/>
            <person name="Zhao W."/>
            <person name="Zhao X.D."/>
            <person name="Zheng Y.T."/>
            <person name="Zhou J.M."/>
            <person name="Zhu Y.B."/>
            <person name="Zhang G.J."/>
            <person name="Wang J."/>
            <person name="Yao Y.G."/>
        </authorList>
    </citation>
    <scope>NUCLEOTIDE SEQUENCE [LARGE SCALE GENOMIC DNA]</scope>
</reference>
<evidence type="ECO:0000259" key="2">
    <source>
        <dbReference type="Pfam" id="PF00031"/>
    </source>
</evidence>
<dbReference type="InterPro" id="IPR046350">
    <property type="entry name" value="Cystatin_sf"/>
</dbReference>
<dbReference type="STRING" id="246437.L8YF19"/>
<feature type="domain" description="Cystatin" evidence="2">
    <location>
        <begin position="41"/>
        <end position="108"/>
    </location>
</feature>
<name>L8YF19_TUPCH</name>